<accession>A0A074RI56</accession>
<name>A0A074RI56_9AGAM</name>
<feature type="compositionally biased region" description="Acidic residues" evidence="1">
    <location>
        <begin position="52"/>
        <end position="65"/>
    </location>
</feature>
<proteinExistence type="predicted"/>
<keyword evidence="3" id="KW-1185">Reference proteome</keyword>
<feature type="region of interest" description="Disordered" evidence="1">
    <location>
        <begin position="48"/>
        <end position="87"/>
    </location>
</feature>
<evidence type="ECO:0000313" key="3">
    <source>
        <dbReference type="Proteomes" id="UP000027456"/>
    </source>
</evidence>
<sequence>MFGSKWQTDNFVFASLNSTATMSIERETPNNQYAKREYRIRLIGQVPVIGSDGDDDDDHDYDSDGEPIRNDVTESRNDDKLDTTTPKPVELKFQGTPLCSIDVTMSHVAVMYAAGRLLDSIREPFNASVVRAEMNLLRVREEVKVSPEDYDKWKKEKYEAKCIDPLVSDTVHDPNEAHVLVPQCPYLCQLLFKSFSVGGNPGFWSGAREMLHLQKEGVRNVRGRAGADTLKRRNVQAWFLYIDVSDPLRPRYAFIEEQNIIDSTRVFDNGDRKPLYIFNAREHAYQLMIPESESYSGDRQFGEAEWTRHREGITPTGRRGLIKLPDDPSVAPDYKALLVSRMKRAQEHPAVIRMQAFGWFTAEDAINLDTSALLQGIWRFSLKSSQSSYHNSVIRLLLSKQLAGGAIIIRSQPMDEPDHAGSPKWNYSFAVPPVSASASDSEISLKSAALRAIVSVGLSRAPGGILSSLDTISSRHPAIFPEVKIELARILKERSSKSGTGFHEEALEWLSSGGAALETESQPPEDSSAWLEHDYDIPENHATHACNEGIWWILAYQGFCYRASVNQERLSRSISDEVSSFTQPVPVLTSTTDNPWDDEFPGRPLGDVAHPAFDVSNFPRISERQLLSALQEWSNTIWLPTLDNEDWDFNHSTPVLLRTLNVSGCHFVTRNTIRQALQIAPSITRIIMIGCESFDDTDLTLLSLDGTLNNIDCILTSETARDPFLDPGSKKQRRDDAYNRARALLPQAPNDKIRAKLASVPGVFFNSTEGFKFKYSQELCNIYYAGGLASRSLSHSFPRPPALGFDPTTGKVVCGPPRFSIMLATHSIADMPLTGATLPRVPIDTGIEGMGTNGCGLTSVWRGIIDLLELLGDPYMRNKQRWNMIKWSLVVKSCFSGPGQKWEKKSGLAGGGEFYGFPAYFKGGTGQANEEWIFAYQFRDVVARMQTYWANGSVIDSFVYPESSTQDCWAFIRYGRDANPLSHKVPTIVLYNVREFRQAICPDIPILEDEAKWMARVEDILANGTWHPSYPIVNWEVDRGMACNGDPTWGQFREVAKRMTKPKYMKEVPHELILLVERMMTCQMNAGSDPF</sequence>
<comment type="caution">
    <text evidence="2">The sequence shown here is derived from an EMBL/GenBank/DDBJ whole genome shotgun (WGS) entry which is preliminary data.</text>
</comment>
<evidence type="ECO:0000313" key="2">
    <source>
        <dbReference type="EMBL" id="KEP46474.1"/>
    </source>
</evidence>
<evidence type="ECO:0000256" key="1">
    <source>
        <dbReference type="SAM" id="MobiDB-lite"/>
    </source>
</evidence>
<reference evidence="2 3" key="1">
    <citation type="submission" date="2013-12" db="EMBL/GenBank/DDBJ databases">
        <authorList>
            <person name="Cubeta M."/>
            <person name="Pakala S."/>
            <person name="Fedorova N."/>
            <person name="Thomas E."/>
            <person name="Dean R."/>
            <person name="Jabaji S."/>
            <person name="Neate S."/>
            <person name="Toda T."/>
            <person name="Tavantzis S."/>
            <person name="Vilgalys R."/>
            <person name="Bharathan N."/>
            <person name="Pakala S."/>
            <person name="Losada L.S."/>
            <person name="Zafar N."/>
            <person name="Nierman W."/>
        </authorList>
    </citation>
    <scope>NUCLEOTIDE SEQUENCE [LARGE SCALE GENOMIC DNA]</scope>
    <source>
        <strain evidence="2 3">123E</strain>
    </source>
</reference>
<organism evidence="2 3">
    <name type="scientific">Rhizoctonia solani 123E</name>
    <dbReference type="NCBI Taxonomy" id="1423351"/>
    <lineage>
        <taxon>Eukaryota</taxon>
        <taxon>Fungi</taxon>
        <taxon>Dikarya</taxon>
        <taxon>Basidiomycota</taxon>
        <taxon>Agaricomycotina</taxon>
        <taxon>Agaricomycetes</taxon>
        <taxon>Cantharellales</taxon>
        <taxon>Ceratobasidiaceae</taxon>
        <taxon>Rhizoctonia</taxon>
    </lineage>
</organism>
<protein>
    <submittedName>
        <fullName evidence="2">Uncharacterized protein</fullName>
    </submittedName>
</protein>
<dbReference type="Proteomes" id="UP000027456">
    <property type="component" value="Unassembled WGS sequence"/>
</dbReference>
<feature type="compositionally biased region" description="Basic and acidic residues" evidence="1">
    <location>
        <begin position="66"/>
        <end position="82"/>
    </location>
</feature>
<dbReference type="AlphaFoldDB" id="A0A074RI56"/>
<dbReference type="EMBL" id="AZST01001085">
    <property type="protein sequence ID" value="KEP46474.1"/>
    <property type="molecule type" value="Genomic_DNA"/>
</dbReference>
<gene>
    <name evidence="2" type="ORF">V565_196870</name>
</gene>
<dbReference type="OrthoDB" id="3233868at2759"/>
<dbReference type="HOGENOM" id="CLU_328499_0_0_1"/>